<keyword evidence="2" id="KW-0342">GTP-binding</keyword>
<organism evidence="4 5">
    <name type="scientific">Xanthomonas sacchari</name>
    <dbReference type="NCBI Taxonomy" id="56458"/>
    <lineage>
        <taxon>Bacteria</taxon>
        <taxon>Pseudomonadati</taxon>
        <taxon>Pseudomonadota</taxon>
        <taxon>Gammaproteobacteria</taxon>
        <taxon>Lysobacterales</taxon>
        <taxon>Lysobacteraceae</taxon>
        <taxon>Xanthomonas</taxon>
    </lineage>
</organism>
<evidence type="ECO:0000313" key="5">
    <source>
        <dbReference type="Proteomes" id="UP001164392"/>
    </source>
</evidence>
<feature type="region of interest" description="Disordered" evidence="3">
    <location>
        <begin position="1"/>
        <end position="28"/>
    </location>
</feature>
<keyword evidence="1" id="KW-0547">Nucleotide-binding</keyword>
<dbReference type="RefSeq" id="WP_267093343.1">
    <property type="nucleotide sequence ID" value="NZ_CP099532.1"/>
</dbReference>
<evidence type="ECO:0000313" key="4">
    <source>
        <dbReference type="EMBL" id="UYK89241.1"/>
    </source>
</evidence>
<dbReference type="InterPro" id="IPR009001">
    <property type="entry name" value="Transl_elong_EF1A/Init_IF2_C"/>
</dbReference>
<protein>
    <submittedName>
        <fullName evidence="4">Uncharacterized protein</fullName>
    </submittedName>
</protein>
<feature type="compositionally biased region" description="Basic and acidic residues" evidence="3">
    <location>
        <begin position="17"/>
        <end position="28"/>
    </location>
</feature>
<dbReference type="Proteomes" id="UP001164392">
    <property type="component" value="Chromosome"/>
</dbReference>
<gene>
    <name evidence="4" type="ORF">NG824_01920</name>
</gene>
<evidence type="ECO:0000256" key="2">
    <source>
        <dbReference type="ARBA" id="ARBA00023134"/>
    </source>
</evidence>
<sequence length="157" mass="17270">MSLDAGTTGPSRLGSRLRHDFPPKKADRPMKSLRRCTLLALALLVFCFSATAGNSQDTVLTYPADAAVPISFTLLTRQGKMGRDNAIYDNYRPQVRFSGESKDVMCAVRISKAQEKIEPGETAAVSLSCIEQFHVLEKDRSFIAYEGGRKVAEGILR</sequence>
<dbReference type="SUPFAM" id="SSF50465">
    <property type="entry name" value="EF-Tu/eEF-1alpha/eIF2-gamma C-terminal domain"/>
    <property type="match status" value="1"/>
</dbReference>
<evidence type="ECO:0000256" key="3">
    <source>
        <dbReference type="SAM" id="MobiDB-lite"/>
    </source>
</evidence>
<dbReference type="AlphaFoldDB" id="A0AA46SVF2"/>
<dbReference type="Gene3D" id="2.40.30.10">
    <property type="entry name" value="Translation factors"/>
    <property type="match status" value="1"/>
</dbReference>
<accession>A0AA46SVF2</accession>
<evidence type="ECO:0000256" key="1">
    <source>
        <dbReference type="ARBA" id="ARBA00022741"/>
    </source>
</evidence>
<reference evidence="4" key="1">
    <citation type="submission" date="2022-06" db="EMBL/GenBank/DDBJ databases">
        <title>Dynamics of rice microbiomes reveals core vertical transmitted seed endophytes.</title>
        <authorList>
            <person name="Liao K."/>
            <person name="Zhang X."/>
        </authorList>
    </citation>
    <scope>NUCLEOTIDE SEQUENCE</scope>
    <source>
        <strain evidence="4">JR3-14</strain>
    </source>
</reference>
<dbReference type="EMBL" id="CP099534">
    <property type="protein sequence ID" value="UYK89241.1"/>
    <property type="molecule type" value="Genomic_DNA"/>
</dbReference>
<proteinExistence type="predicted"/>
<dbReference type="GO" id="GO:0005525">
    <property type="term" value="F:GTP binding"/>
    <property type="evidence" value="ECO:0007669"/>
    <property type="project" value="UniProtKB-KW"/>
</dbReference>
<name>A0AA46SVF2_9XANT</name>